<gene>
    <name evidence="1" type="ORF">FB391_2579</name>
</gene>
<keyword evidence="2" id="KW-1185">Reference proteome</keyword>
<reference evidence="1 2" key="1">
    <citation type="submission" date="2019-06" db="EMBL/GenBank/DDBJ databases">
        <title>Sequencing the genomes of 1000 actinobacteria strains.</title>
        <authorList>
            <person name="Klenk H.-P."/>
        </authorList>
    </citation>
    <scope>NUCLEOTIDE SEQUENCE [LARGE SCALE GENOMIC DNA]</scope>
    <source>
        <strain evidence="1 2">DSM 105492</strain>
    </source>
</reference>
<proteinExistence type="predicted"/>
<evidence type="ECO:0000313" key="2">
    <source>
        <dbReference type="Proteomes" id="UP000320235"/>
    </source>
</evidence>
<dbReference type="RefSeq" id="WP_141894871.1">
    <property type="nucleotide sequence ID" value="NZ_BAABLH010000002.1"/>
</dbReference>
<accession>A0A543EU81</accession>
<dbReference type="EMBL" id="VFPE01000003">
    <property type="protein sequence ID" value="TQM25120.1"/>
    <property type="molecule type" value="Genomic_DNA"/>
</dbReference>
<name>A0A543EU81_9MICO</name>
<dbReference type="OrthoDB" id="5078500at2"/>
<protein>
    <submittedName>
        <fullName evidence="1">Uncharacterized protein</fullName>
    </submittedName>
</protein>
<dbReference type="AlphaFoldDB" id="A0A543EU81"/>
<dbReference type="Proteomes" id="UP000320235">
    <property type="component" value="Unassembled WGS sequence"/>
</dbReference>
<sequence length="261" mass="28415">MSPLDVIEIPGYPGWFARRVAVEAWQRAGSPRLTSAGRLYASQKYLWDGWAARLPGFNPADNPDDETQRLAHVRFVAFDLANPNHDRAAMQRAGFTFPYSYEPWHAELPNVRSYAIVRDIPSTAGGNARPIPDTPTPTPTLEDDMPTLITSAGGQSLAIEGVIVPLTSPAEVQSIKITPGVLECSRSVHERIQAIVGANRSTSAAIPLRVFDKGGNGTVYILQDGKLRPLVDPTTLTELDAKDGPTITLSHVEVQNLLQNE</sequence>
<evidence type="ECO:0000313" key="1">
    <source>
        <dbReference type="EMBL" id="TQM25120.1"/>
    </source>
</evidence>
<comment type="caution">
    <text evidence="1">The sequence shown here is derived from an EMBL/GenBank/DDBJ whole genome shotgun (WGS) entry which is preliminary data.</text>
</comment>
<organism evidence="1 2">
    <name type="scientific">Microbacterium kyungheense</name>
    <dbReference type="NCBI Taxonomy" id="1263636"/>
    <lineage>
        <taxon>Bacteria</taxon>
        <taxon>Bacillati</taxon>
        <taxon>Actinomycetota</taxon>
        <taxon>Actinomycetes</taxon>
        <taxon>Micrococcales</taxon>
        <taxon>Microbacteriaceae</taxon>
        <taxon>Microbacterium</taxon>
    </lineage>
</organism>